<dbReference type="OrthoDB" id="1934719at2759"/>
<evidence type="ECO:0008006" key="3">
    <source>
        <dbReference type="Google" id="ProtNLM"/>
    </source>
</evidence>
<protein>
    <recommendedName>
        <fullName evidence="3">Reverse transcriptase domain-containing protein</fullName>
    </recommendedName>
</protein>
<accession>A0A371I2B9</accession>
<evidence type="ECO:0000313" key="2">
    <source>
        <dbReference type="Proteomes" id="UP000257109"/>
    </source>
</evidence>
<dbReference type="EMBL" id="QJKJ01001108">
    <property type="protein sequence ID" value="RDY09175.1"/>
    <property type="molecule type" value="Genomic_DNA"/>
</dbReference>
<sequence>MEHLVKCSSNHNSIILRCSNFITSKVARHFCFEVVWCTDEEYLSLRCLGIFLLRKRRLKLAYEIVLTPKSDNLTTFKEFRHISLCDVSYKWVSKVLVNRLCPCLEDIVSPLQSSFILGKGNMGNAFILQKVRWRVLIQLMEFAKVYDIAKSIKRDMENETQACLVSNSLESFYFIFDLKFNFEKSKCYASRG</sequence>
<keyword evidence="2" id="KW-1185">Reference proteome</keyword>
<dbReference type="AlphaFoldDB" id="A0A371I2B9"/>
<feature type="non-terminal residue" evidence="1">
    <location>
        <position position="1"/>
    </location>
</feature>
<proteinExistence type="predicted"/>
<dbReference type="PANTHER" id="PTHR46890:SF1">
    <property type="entry name" value="REVERSE TRANSCRIPTASE DOMAIN-CONTAINING PROTEIN"/>
    <property type="match status" value="1"/>
</dbReference>
<comment type="caution">
    <text evidence="1">The sequence shown here is derived from an EMBL/GenBank/DDBJ whole genome shotgun (WGS) entry which is preliminary data.</text>
</comment>
<organism evidence="1 2">
    <name type="scientific">Mucuna pruriens</name>
    <name type="common">Velvet bean</name>
    <name type="synonym">Dolichos pruriens</name>
    <dbReference type="NCBI Taxonomy" id="157652"/>
    <lineage>
        <taxon>Eukaryota</taxon>
        <taxon>Viridiplantae</taxon>
        <taxon>Streptophyta</taxon>
        <taxon>Embryophyta</taxon>
        <taxon>Tracheophyta</taxon>
        <taxon>Spermatophyta</taxon>
        <taxon>Magnoliopsida</taxon>
        <taxon>eudicotyledons</taxon>
        <taxon>Gunneridae</taxon>
        <taxon>Pentapetalae</taxon>
        <taxon>rosids</taxon>
        <taxon>fabids</taxon>
        <taxon>Fabales</taxon>
        <taxon>Fabaceae</taxon>
        <taxon>Papilionoideae</taxon>
        <taxon>50 kb inversion clade</taxon>
        <taxon>NPAAA clade</taxon>
        <taxon>indigoferoid/millettioid clade</taxon>
        <taxon>Phaseoleae</taxon>
        <taxon>Mucuna</taxon>
    </lineage>
</organism>
<dbReference type="Proteomes" id="UP000257109">
    <property type="component" value="Unassembled WGS sequence"/>
</dbReference>
<evidence type="ECO:0000313" key="1">
    <source>
        <dbReference type="EMBL" id="RDY09175.1"/>
    </source>
</evidence>
<gene>
    <name evidence="1" type="ORF">CR513_06496</name>
</gene>
<dbReference type="PANTHER" id="PTHR46890">
    <property type="entry name" value="NON-LTR RETROLELEMENT REVERSE TRANSCRIPTASE-LIKE PROTEIN-RELATED"/>
    <property type="match status" value="1"/>
</dbReference>
<reference evidence="1" key="1">
    <citation type="submission" date="2018-05" db="EMBL/GenBank/DDBJ databases">
        <title>Draft genome of Mucuna pruriens seed.</title>
        <authorList>
            <person name="Nnadi N.E."/>
            <person name="Vos R."/>
            <person name="Hasami M.H."/>
            <person name="Devisetty U.K."/>
            <person name="Aguiy J.C."/>
        </authorList>
    </citation>
    <scope>NUCLEOTIDE SEQUENCE [LARGE SCALE GENOMIC DNA]</scope>
    <source>
        <strain evidence="1">JCA_2017</strain>
    </source>
</reference>
<dbReference type="InterPro" id="IPR052343">
    <property type="entry name" value="Retrotransposon-Effector_Assoc"/>
</dbReference>
<name>A0A371I2B9_MUCPR</name>